<feature type="region of interest" description="Disordered" evidence="1">
    <location>
        <begin position="1"/>
        <end position="37"/>
    </location>
</feature>
<feature type="compositionally biased region" description="Polar residues" evidence="1">
    <location>
        <begin position="7"/>
        <end position="17"/>
    </location>
</feature>
<name>A0A101JL16_9ACTN</name>
<comment type="caution">
    <text evidence="2">The sequence shown here is derived from an EMBL/GenBank/DDBJ whole genome shotgun (WGS) entry which is preliminary data.</text>
</comment>
<evidence type="ECO:0000313" key="3">
    <source>
        <dbReference type="Proteomes" id="UP000053244"/>
    </source>
</evidence>
<evidence type="ECO:0000313" key="2">
    <source>
        <dbReference type="EMBL" id="KUL28829.1"/>
    </source>
</evidence>
<protein>
    <submittedName>
        <fullName evidence="2">Uncharacterized protein</fullName>
    </submittedName>
</protein>
<proteinExistence type="predicted"/>
<dbReference type="Proteomes" id="UP000053244">
    <property type="component" value="Unassembled WGS sequence"/>
</dbReference>
<dbReference type="EMBL" id="LLZH01000284">
    <property type="protein sequence ID" value="KUL28829.1"/>
    <property type="molecule type" value="Genomic_DNA"/>
</dbReference>
<organism evidence="2 3">
    <name type="scientific">Actinoplanes awajinensis subsp. mycoplanecinus</name>
    <dbReference type="NCBI Taxonomy" id="135947"/>
    <lineage>
        <taxon>Bacteria</taxon>
        <taxon>Bacillati</taxon>
        <taxon>Actinomycetota</taxon>
        <taxon>Actinomycetes</taxon>
        <taxon>Micromonosporales</taxon>
        <taxon>Micromonosporaceae</taxon>
        <taxon>Actinoplanes</taxon>
    </lineage>
</organism>
<evidence type="ECO:0000256" key="1">
    <source>
        <dbReference type="SAM" id="MobiDB-lite"/>
    </source>
</evidence>
<gene>
    <name evidence="2" type="ORF">ADL15_30480</name>
</gene>
<dbReference type="AlphaFoldDB" id="A0A101JL16"/>
<sequence>MTRTADENTSSDRSMSVSEELCAALGLPPPKPFTEEQEAAYQKRLRDIDEQLAAMKARRERGG</sequence>
<reference evidence="2 3" key="1">
    <citation type="submission" date="2015-10" db="EMBL/GenBank/DDBJ databases">
        <authorList>
            <person name="Gilbert D.G."/>
        </authorList>
    </citation>
    <scope>NUCLEOTIDE SEQUENCE [LARGE SCALE GENOMIC DNA]</scope>
    <source>
        <strain evidence="2 3">NRRL B-16712</strain>
    </source>
</reference>
<accession>A0A101JL16</accession>
<keyword evidence="3" id="KW-1185">Reference proteome</keyword>